<proteinExistence type="predicted"/>
<dbReference type="GO" id="GO:0008061">
    <property type="term" value="F:chitin binding"/>
    <property type="evidence" value="ECO:0007669"/>
    <property type="project" value="InterPro"/>
</dbReference>
<dbReference type="Pfam" id="PF03427">
    <property type="entry name" value="CBM_19"/>
    <property type="match status" value="1"/>
</dbReference>
<gene>
    <name evidence="4" type="ORF">PLEOSDRAFT_1090966</name>
</gene>
<keyword evidence="2" id="KW-0732">Signal</keyword>
<evidence type="ECO:0000256" key="2">
    <source>
        <dbReference type="SAM" id="SignalP"/>
    </source>
</evidence>
<dbReference type="InterPro" id="IPR005089">
    <property type="entry name" value="CBM19"/>
</dbReference>
<reference evidence="5" key="1">
    <citation type="journal article" date="2014" name="Proc. Natl. Acad. Sci. U.S.A.">
        <title>Extensive sampling of basidiomycete genomes demonstrates inadequacy of the white-rot/brown-rot paradigm for wood decay fungi.</title>
        <authorList>
            <person name="Riley R."/>
            <person name="Salamov A.A."/>
            <person name="Brown D.W."/>
            <person name="Nagy L.G."/>
            <person name="Floudas D."/>
            <person name="Held B.W."/>
            <person name="Levasseur A."/>
            <person name="Lombard V."/>
            <person name="Morin E."/>
            <person name="Otillar R."/>
            <person name="Lindquist E.A."/>
            <person name="Sun H."/>
            <person name="LaButti K.M."/>
            <person name="Schmutz J."/>
            <person name="Jabbour D."/>
            <person name="Luo H."/>
            <person name="Baker S.E."/>
            <person name="Pisabarro A.G."/>
            <person name="Walton J.D."/>
            <person name="Blanchette R.A."/>
            <person name="Henrissat B."/>
            <person name="Martin F."/>
            <person name="Cullen D."/>
            <person name="Hibbett D.S."/>
            <person name="Grigoriev I.V."/>
        </authorList>
    </citation>
    <scope>NUCLEOTIDE SEQUENCE [LARGE SCALE GENOMIC DNA]</scope>
    <source>
        <strain evidence="5">PC15</strain>
    </source>
</reference>
<feature type="non-terminal residue" evidence="4">
    <location>
        <position position="165"/>
    </location>
</feature>
<feature type="chain" id="PRO_5001641853" description="Carbohydrate-binding module family 19 domain-containing protein" evidence="2">
    <location>
        <begin position="30"/>
        <end position="165"/>
    </location>
</feature>
<protein>
    <recommendedName>
        <fullName evidence="3">Carbohydrate-binding module family 19 domain-containing protein</fullName>
    </recommendedName>
</protein>
<feature type="signal peptide" evidence="2">
    <location>
        <begin position="1"/>
        <end position="29"/>
    </location>
</feature>
<organism evidence="4 5">
    <name type="scientific">Pleurotus ostreatus (strain PC15)</name>
    <name type="common">Oyster mushroom</name>
    <dbReference type="NCBI Taxonomy" id="1137138"/>
    <lineage>
        <taxon>Eukaryota</taxon>
        <taxon>Fungi</taxon>
        <taxon>Dikarya</taxon>
        <taxon>Basidiomycota</taxon>
        <taxon>Agaricomycotina</taxon>
        <taxon>Agaricomycetes</taxon>
        <taxon>Agaricomycetidae</taxon>
        <taxon>Agaricales</taxon>
        <taxon>Pleurotineae</taxon>
        <taxon>Pleurotaceae</taxon>
        <taxon>Pleurotus</taxon>
    </lineage>
</organism>
<accession>A0A067N641</accession>
<dbReference type="GO" id="GO:0006032">
    <property type="term" value="P:chitin catabolic process"/>
    <property type="evidence" value="ECO:0007669"/>
    <property type="project" value="InterPro"/>
</dbReference>
<evidence type="ECO:0000259" key="3">
    <source>
        <dbReference type="Pfam" id="PF03427"/>
    </source>
</evidence>
<dbReference type="EMBL" id="KL198014">
    <property type="protein sequence ID" value="KDQ22420.1"/>
    <property type="molecule type" value="Genomic_DNA"/>
</dbReference>
<dbReference type="VEuPathDB" id="FungiDB:PLEOSDRAFT_1090966"/>
<evidence type="ECO:0000313" key="5">
    <source>
        <dbReference type="Proteomes" id="UP000027073"/>
    </source>
</evidence>
<dbReference type="Proteomes" id="UP000027073">
    <property type="component" value="Unassembled WGS sequence"/>
</dbReference>
<dbReference type="STRING" id="1137138.A0A067N641"/>
<name>A0A067N641_PLEO1</name>
<dbReference type="InParanoid" id="A0A067N641"/>
<feature type="compositionally biased region" description="Low complexity" evidence="1">
    <location>
        <begin position="142"/>
        <end position="152"/>
    </location>
</feature>
<evidence type="ECO:0000313" key="4">
    <source>
        <dbReference type="EMBL" id="KDQ22420.1"/>
    </source>
</evidence>
<sequence length="165" mass="16963">MSFRISKFLLFFGVLSVLAPIRAPIRVYGAPTPALFTRHEGHNDSASTGDFKKQNGMDAQKLNAQFAGLKKADPCNDGEQACVETSFAQCVGGKWVLTPCASGTVCVALPLVNKPGTSIACDSENDATARILASGAEGGLTGSDAASASTSAGTGGDDDELECDD</sequence>
<dbReference type="AlphaFoldDB" id="A0A067N641"/>
<feature type="domain" description="Carbohydrate-binding module family 19" evidence="3">
    <location>
        <begin position="80"/>
        <end position="108"/>
    </location>
</feature>
<feature type="region of interest" description="Disordered" evidence="1">
    <location>
        <begin position="137"/>
        <end position="165"/>
    </location>
</feature>
<evidence type="ECO:0000256" key="1">
    <source>
        <dbReference type="SAM" id="MobiDB-lite"/>
    </source>
</evidence>
<dbReference type="HOGENOM" id="CLU_1772495_0_0_1"/>
<feature type="compositionally biased region" description="Acidic residues" evidence="1">
    <location>
        <begin position="156"/>
        <end position="165"/>
    </location>
</feature>
<dbReference type="OrthoDB" id="2362516at2759"/>